<sequence length="192" mass="22627">MSEFFSHYPKISYNVSGVREPTKLKIAVDIMNRTKIKDVLLDSIVQFQPYSIPENERPDVTAVKVYGDVKFTWLIFVMNEMHNPVWDWPLGTREFITYLEAKYGSVPFAQQGIHHYERTLRHRVEQKGPNDPIAEYKIACDFDTYTSLPDTDRGIVYYYDYETKINEAKRDIKLIKTKFASMIFTEHINKLL</sequence>
<dbReference type="AlphaFoldDB" id="A0A382BS85"/>
<protein>
    <recommendedName>
        <fullName evidence="2">Baseplate wedge subunit</fullName>
    </recommendedName>
</protein>
<proteinExistence type="predicted"/>
<dbReference type="EMBL" id="UINC01030860">
    <property type="protein sequence ID" value="SVB15933.1"/>
    <property type="molecule type" value="Genomic_DNA"/>
</dbReference>
<name>A0A382BS85_9ZZZZ</name>
<dbReference type="InterPro" id="IPR022607">
    <property type="entry name" value="Phage_T4_Gp53_baseplate_wedge"/>
</dbReference>
<accession>A0A382BS85</accession>
<evidence type="ECO:0000313" key="1">
    <source>
        <dbReference type="EMBL" id="SVB15933.1"/>
    </source>
</evidence>
<gene>
    <name evidence="1" type="ORF">METZ01_LOCUS168787</name>
</gene>
<evidence type="ECO:0008006" key="2">
    <source>
        <dbReference type="Google" id="ProtNLM"/>
    </source>
</evidence>
<dbReference type="Pfam" id="PF11246">
    <property type="entry name" value="Phage_gp53"/>
    <property type="match status" value="1"/>
</dbReference>
<organism evidence="1">
    <name type="scientific">marine metagenome</name>
    <dbReference type="NCBI Taxonomy" id="408172"/>
    <lineage>
        <taxon>unclassified sequences</taxon>
        <taxon>metagenomes</taxon>
        <taxon>ecological metagenomes</taxon>
    </lineage>
</organism>
<reference evidence="1" key="1">
    <citation type="submission" date="2018-05" db="EMBL/GenBank/DDBJ databases">
        <authorList>
            <person name="Lanie J.A."/>
            <person name="Ng W.-L."/>
            <person name="Kazmierczak K.M."/>
            <person name="Andrzejewski T.M."/>
            <person name="Davidsen T.M."/>
            <person name="Wayne K.J."/>
            <person name="Tettelin H."/>
            <person name="Glass J.I."/>
            <person name="Rusch D."/>
            <person name="Podicherti R."/>
            <person name="Tsui H.-C.T."/>
            <person name="Winkler M.E."/>
        </authorList>
    </citation>
    <scope>NUCLEOTIDE SEQUENCE</scope>
</reference>